<proteinExistence type="predicted"/>
<evidence type="ECO:0000313" key="1">
    <source>
        <dbReference type="EMBL" id="CAB0043448.1"/>
    </source>
</evidence>
<name>A0A6H5J049_9HYME</name>
<reference evidence="1 2" key="1">
    <citation type="submission" date="2020-02" db="EMBL/GenBank/DDBJ databases">
        <authorList>
            <person name="Ferguson B K."/>
        </authorList>
    </citation>
    <scope>NUCLEOTIDE SEQUENCE [LARGE SCALE GENOMIC DNA]</scope>
</reference>
<evidence type="ECO:0000313" key="2">
    <source>
        <dbReference type="Proteomes" id="UP000479190"/>
    </source>
</evidence>
<protein>
    <submittedName>
        <fullName evidence="1">Uncharacterized protein</fullName>
    </submittedName>
</protein>
<keyword evidence="2" id="KW-1185">Reference proteome</keyword>
<dbReference type="OrthoDB" id="10656251at2759"/>
<organism evidence="1 2">
    <name type="scientific">Trichogramma brassicae</name>
    <dbReference type="NCBI Taxonomy" id="86971"/>
    <lineage>
        <taxon>Eukaryota</taxon>
        <taxon>Metazoa</taxon>
        <taxon>Ecdysozoa</taxon>
        <taxon>Arthropoda</taxon>
        <taxon>Hexapoda</taxon>
        <taxon>Insecta</taxon>
        <taxon>Pterygota</taxon>
        <taxon>Neoptera</taxon>
        <taxon>Endopterygota</taxon>
        <taxon>Hymenoptera</taxon>
        <taxon>Apocrita</taxon>
        <taxon>Proctotrupomorpha</taxon>
        <taxon>Chalcidoidea</taxon>
        <taxon>Trichogrammatidae</taxon>
        <taxon>Trichogramma</taxon>
    </lineage>
</organism>
<accession>A0A6H5J049</accession>
<dbReference type="Proteomes" id="UP000479190">
    <property type="component" value="Unassembled WGS sequence"/>
</dbReference>
<dbReference type="AlphaFoldDB" id="A0A6H5J049"/>
<gene>
    <name evidence="1" type="ORF">TBRA_LOCUS15036</name>
</gene>
<sequence>MQLMQQQQRQHQLARGASDADKNPFLYTNSDSQGNAFTLQHGLCIKRKKYFIIQFLLMLALMIRKASCADLVRVTKRTQLLLSLDRRRKLIILRIEAPIYTHSYLKCEDIPPSPSGTSRLCGAEHIPKQVNHTALTTIGSKGTGAASSLVRLISLTKFESSCRSPSMYTRAVRLNSVLQSKTSLCHARELRADDAHYIAQDTCKSSERVEVNPILMHAIHECSDISFVHLHEIDSRNSKILFKRVTHATGLQHLQKHT</sequence>
<dbReference type="EMBL" id="CADCXV010001316">
    <property type="protein sequence ID" value="CAB0043448.1"/>
    <property type="molecule type" value="Genomic_DNA"/>
</dbReference>